<name>A0A2N4U1J0_9BURK</name>
<dbReference type="RefSeq" id="WP_102075013.1">
    <property type="nucleotide sequence ID" value="NZ_PDNW01000015.1"/>
</dbReference>
<gene>
    <name evidence="1" type="ORF">CR159_16235</name>
</gene>
<evidence type="ECO:0000313" key="1">
    <source>
        <dbReference type="EMBL" id="PLC48881.1"/>
    </source>
</evidence>
<proteinExistence type="predicted"/>
<dbReference type="InterPro" id="IPR038573">
    <property type="entry name" value="BrnT_sf"/>
</dbReference>
<dbReference type="Gene3D" id="3.10.450.530">
    <property type="entry name" value="Ribonuclease toxin, BrnT, of type II toxin-antitoxin system"/>
    <property type="match status" value="1"/>
</dbReference>
<dbReference type="AlphaFoldDB" id="A0A2N4U1J0"/>
<comment type="caution">
    <text evidence="1">The sequence shown here is derived from an EMBL/GenBank/DDBJ whole genome shotgun (WGS) entry which is preliminary data.</text>
</comment>
<dbReference type="Pfam" id="PF04365">
    <property type="entry name" value="BrnT_toxin"/>
    <property type="match status" value="1"/>
</dbReference>
<evidence type="ECO:0008006" key="3">
    <source>
        <dbReference type="Google" id="ProtNLM"/>
    </source>
</evidence>
<reference evidence="1 2" key="1">
    <citation type="submission" date="2017-10" db="EMBL/GenBank/DDBJ databases">
        <title>Two draft genome sequences of Pusillimonas sp. strains isolated from a nitrate- and radionuclide-contaminated groundwater in Russia.</title>
        <authorList>
            <person name="Grouzdev D.S."/>
            <person name="Tourova T.P."/>
            <person name="Goeva M.A."/>
            <person name="Babich T.L."/>
            <person name="Sokolova D.S."/>
            <person name="Abdullin R."/>
            <person name="Poltaraus A.B."/>
            <person name="Toshchakov S.V."/>
            <person name="Nazina T.N."/>
        </authorList>
    </citation>
    <scope>NUCLEOTIDE SEQUENCE [LARGE SCALE GENOMIC DNA]</scope>
    <source>
        <strain evidence="1 2">JR1/69-3-13</strain>
    </source>
</reference>
<accession>A0A2N4U1J0</accession>
<keyword evidence="2" id="KW-1185">Reference proteome</keyword>
<dbReference type="Proteomes" id="UP000234190">
    <property type="component" value="Unassembled WGS sequence"/>
</dbReference>
<dbReference type="InterPro" id="IPR007460">
    <property type="entry name" value="BrnT_toxin"/>
</dbReference>
<sequence length="101" mass="11683">MLMRFEWDAAKAVFNRRKHGVSFEMAMRVFADPFALTGPERVQDGEQRWQTLGTVDGYLLLLVAHTVSEVNKDGQVIDIIRIVSARAADSKERRRYEQETR</sequence>
<dbReference type="EMBL" id="PDNW01000015">
    <property type="protein sequence ID" value="PLC48881.1"/>
    <property type="molecule type" value="Genomic_DNA"/>
</dbReference>
<protein>
    <recommendedName>
        <fullName evidence="3">BrnT family toxin</fullName>
    </recommendedName>
</protein>
<dbReference type="OrthoDB" id="9798158at2"/>
<evidence type="ECO:0000313" key="2">
    <source>
        <dbReference type="Proteomes" id="UP000234190"/>
    </source>
</evidence>
<organism evidence="1 2">
    <name type="scientific">Pollutimonas subterranea</name>
    <dbReference type="NCBI Taxonomy" id="2045210"/>
    <lineage>
        <taxon>Bacteria</taxon>
        <taxon>Pseudomonadati</taxon>
        <taxon>Pseudomonadota</taxon>
        <taxon>Betaproteobacteria</taxon>
        <taxon>Burkholderiales</taxon>
        <taxon>Alcaligenaceae</taxon>
        <taxon>Pollutimonas</taxon>
    </lineage>
</organism>